<reference evidence="2" key="1">
    <citation type="submission" date="2022-06" db="EMBL/GenBank/DDBJ databases">
        <authorList>
            <consortium name="SYNGENTA / RWTH Aachen University"/>
        </authorList>
    </citation>
    <scope>NUCLEOTIDE SEQUENCE</scope>
</reference>
<evidence type="ECO:0000313" key="2">
    <source>
        <dbReference type="EMBL" id="CAH7681153.1"/>
    </source>
</evidence>
<comment type="caution">
    <text evidence="2">The sequence shown here is derived from an EMBL/GenBank/DDBJ whole genome shotgun (WGS) entry which is preliminary data.</text>
</comment>
<accession>A0AAV0B647</accession>
<evidence type="ECO:0000313" key="3">
    <source>
        <dbReference type="Proteomes" id="UP001153365"/>
    </source>
</evidence>
<evidence type="ECO:0000256" key="1">
    <source>
        <dbReference type="SAM" id="MobiDB-lite"/>
    </source>
</evidence>
<dbReference type="Proteomes" id="UP001153365">
    <property type="component" value="Unassembled WGS sequence"/>
</dbReference>
<dbReference type="EMBL" id="CALTRL010003434">
    <property type="protein sequence ID" value="CAH7681153.1"/>
    <property type="molecule type" value="Genomic_DNA"/>
</dbReference>
<dbReference type="AlphaFoldDB" id="A0AAV0B647"/>
<sequence length="152" mass="17341">MSGLEGTEAGPAGHSGREAVSKEATIRKVVKIHKEEELMFEGKGFHQFLDLFEMAAKNEGAGDYNKVKQVVFFDGWKELNWSKLIKETKARWGRALSKELQELAKVRLIKGRRSWRTGQVGTHYPEMKFKGEVSVEGSVYYRLFGGENEIMR</sequence>
<feature type="region of interest" description="Disordered" evidence="1">
    <location>
        <begin position="1"/>
        <end position="20"/>
    </location>
</feature>
<name>A0AAV0B647_PHAPC</name>
<organism evidence="2 3">
    <name type="scientific">Phakopsora pachyrhizi</name>
    <name type="common">Asian soybean rust disease fungus</name>
    <dbReference type="NCBI Taxonomy" id="170000"/>
    <lineage>
        <taxon>Eukaryota</taxon>
        <taxon>Fungi</taxon>
        <taxon>Dikarya</taxon>
        <taxon>Basidiomycota</taxon>
        <taxon>Pucciniomycotina</taxon>
        <taxon>Pucciniomycetes</taxon>
        <taxon>Pucciniales</taxon>
        <taxon>Phakopsoraceae</taxon>
        <taxon>Phakopsora</taxon>
    </lineage>
</organism>
<gene>
    <name evidence="2" type="ORF">PPACK8108_LOCUS13723</name>
</gene>
<keyword evidence="3" id="KW-1185">Reference proteome</keyword>
<proteinExistence type="predicted"/>
<protein>
    <submittedName>
        <fullName evidence="2">Uncharacterized protein</fullName>
    </submittedName>
</protein>